<reference evidence="2 3" key="1">
    <citation type="submission" date="2013-12" db="EMBL/GenBank/DDBJ databases">
        <authorList>
            <person name="Zelazny A."/>
            <person name="Olivier K."/>
            <person name="Holland S."/>
            <person name="Lenaerts A."/>
            <person name="Ordway D."/>
            <person name="DeGroote M.A."/>
            <person name="Parker T."/>
            <person name="Sizemore C."/>
            <person name="Tallon L.J."/>
            <person name="Sadzewicz L.K."/>
            <person name="Sengamalay N."/>
            <person name="Fraser C.M."/>
            <person name="Hine E."/>
            <person name="Shefchek K.A."/>
            <person name="Das S.P."/>
            <person name="Tettelin H."/>
        </authorList>
    </citation>
    <scope>NUCLEOTIDE SEQUENCE [LARGE SCALE GENOMIC DNA]</scope>
    <source>
        <strain evidence="2 3">1956</strain>
    </source>
</reference>
<feature type="region of interest" description="Disordered" evidence="1">
    <location>
        <begin position="1"/>
        <end position="90"/>
    </location>
</feature>
<feature type="compositionally biased region" description="Low complexity" evidence="1">
    <location>
        <begin position="47"/>
        <end position="58"/>
    </location>
</feature>
<dbReference type="Proteomes" id="UP000020825">
    <property type="component" value="Unassembled WGS sequence"/>
</dbReference>
<feature type="compositionally biased region" description="Low complexity" evidence="1">
    <location>
        <begin position="1"/>
        <end position="15"/>
    </location>
</feature>
<dbReference type="PATRIC" id="fig|1299331.3.peg.5069"/>
<evidence type="ECO:0000313" key="3">
    <source>
        <dbReference type="Proteomes" id="UP000020825"/>
    </source>
</evidence>
<evidence type="ECO:0000313" key="2">
    <source>
        <dbReference type="EMBL" id="EUA53550.1"/>
    </source>
</evidence>
<evidence type="ECO:0000256" key="1">
    <source>
        <dbReference type="SAM" id="MobiDB-lite"/>
    </source>
</evidence>
<sequence length="90" mass="8816">MAPEAEPEAKAPAAPVKGLGIAAGAKRPGAKKAAPKAEAPKAEAEPAEQAPAEPAPKAESAKQADGDDAPSQPPVKGLGIARGARPPGKR</sequence>
<proteinExistence type="predicted"/>
<accession>X8CE38</accession>
<comment type="caution">
    <text evidence="2">The sequence shown here is derived from an EMBL/GenBank/DDBJ whole genome shotgun (WGS) entry which is preliminary data.</text>
</comment>
<gene>
    <name evidence="2" type="ORF">I550_5186</name>
</gene>
<name>X8CE38_MYCIT</name>
<dbReference type="EMBL" id="JAOG01000003">
    <property type="protein sequence ID" value="EUA53550.1"/>
    <property type="molecule type" value="Genomic_DNA"/>
</dbReference>
<protein>
    <submittedName>
        <fullName evidence="2">Uncharacterized protein</fullName>
    </submittedName>
</protein>
<organism evidence="2 3">
    <name type="scientific">Mycobacterium intracellulare 1956</name>
    <dbReference type="NCBI Taxonomy" id="1299331"/>
    <lineage>
        <taxon>Bacteria</taxon>
        <taxon>Bacillati</taxon>
        <taxon>Actinomycetota</taxon>
        <taxon>Actinomycetes</taxon>
        <taxon>Mycobacteriales</taxon>
        <taxon>Mycobacteriaceae</taxon>
        <taxon>Mycobacterium</taxon>
        <taxon>Mycobacterium avium complex (MAC)</taxon>
    </lineage>
</organism>
<dbReference type="AlphaFoldDB" id="X8CE38"/>